<reference evidence="1 2" key="1">
    <citation type="submission" date="2016-10" db="EMBL/GenBank/DDBJ databases">
        <authorList>
            <person name="de Groot N.N."/>
        </authorList>
    </citation>
    <scope>NUCLEOTIDE SEQUENCE [LARGE SCALE GENOMIC DNA]</scope>
    <source>
        <strain evidence="1 2">DSM 23421</strain>
    </source>
</reference>
<organism evidence="1 2">
    <name type="scientific">Pricia antarctica</name>
    <dbReference type="NCBI Taxonomy" id="641691"/>
    <lineage>
        <taxon>Bacteria</taxon>
        <taxon>Pseudomonadati</taxon>
        <taxon>Bacteroidota</taxon>
        <taxon>Flavobacteriia</taxon>
        <taxon>Flavobacteriales</taxon>
        <taxon>Flavobacteriaceae</taxon>
        <taxon>Pricia</taxon>
    </lineage>
</organism>
<dbReference type="NCBIfam" id="NF033205">
    <property type="entry name" value="IPExxxVDY"/>
    <property type="match status" value="1"/>
</dbReference>
<gene>
    <name evidence="1" type="ORF">SAMN05421636_109103</name>
</gene>
<name>A0A1G7HC09_9FLAO</name>
<proteinExistence type="predicted"/>
<evidence type="ECO:0008006" key="3">
    <source>
        <dbReference type="Google" id="ProtNLM"/>
    </source>
</evidence>
<dbReference type="Proteomes" id="UP000199109">
    <property type="component" value="Unassembled WGS sequence"/>
</dbReference>
<keyword evidence="2" id="KW-1185">Reference proteome</keyword>
<dbReference type="STRING" id="641691.SAMN05421636_109103"/>
<dbReference type="InterPro" id="IPR047690">
    <property type="entry name" value="IPExxxVDY_fam"/>
</dbReference>
<dbReference type="EMBL" id="FNAO01000009">
    <property type="protein sequence ID" value="SDE97896.1"/>
    <property type="molecule type" value="Genomic_DNA"/>
</dbReference>
<dbReference type="RefSeq" id="WP_245726585.1">
    <property type="nucleotide sequence ID" value="NZ_FNAO01000009.1"/>
</dbReference>
<dbReference type="AlphaFoldDB" id="A0A1G7HC09"/>
<evidence type="ECO:0000313" key="2">
    <source>
        <dbReference type="Proteomes" id="UP000199109"/>
    </source>
</evidence>
<sequence length="178" mass="20762">MKSDVGIALKNLIFAVSTLMAAVHKLTEDLYEDSFDLIALHTSLEDFALGYALNLALKSNFKRRRRDLDISARVTIPIFEWKDDLNDRYWTFFTNKGISQDVVAENGFFKEEPSYRNYHMISEYREVDYFLKIEQDGSESHRQAENEKITTRLLTISKVITAYTVETQKLKSKNNLIF</sequence>
<protein>
    <recommendedName>
        <fullName evidence="3">IPExxxVDY family protein</fullName>
    </recommendedName>
</protein>
<evidence type="ECO:0000313" key="1">
    <source>
        <dbReference type="EMBL" id="SDE97896.1"/>
    </source>
</evidence>
<accession>A0A1G7HC09</accession>